<gene>
    <name evidence="1" type="ORF">SAMN05216339_101324</name>
</gene>
<protein>
    <submittedName>
        <fullName evidence="1">Uncharacterized protein</fullName>
    </submittedName>
</protein>
<reference evidence="1 2" key="1">
    <citation type="submission" date="2016-10" db="EMBL/GenBank/DDBJ databases">
        <authorList>
            <person name="de Groot N.N."/>
        </authorList>
    </citation>
    <scope>NUCLEOTIDE SEQUENCE [LARGE SCALE GENOMIC DNA]</scope>
    <source>
        <strain evidence="1 2">Nm24</strain>
    </source>
</reference>
<name>A0A1I7F753_9PROT</name>
<evidence type="ECO:0000313" key="1">
    <source>
        <dbReference type="EMBL" id="SFU31949.1"/>
    </source>
</evidence>
<dbReference type="Proteomes" id="UP000183926">
    <property type="component" value="Unassembled WGS sequence"/>
</dbReference>
<dbReference type="RefSeq" id="WP_218154525.1">
    <property type="nucleotide sequence ID" value="NZ_FPBL01000001.1"/>
</dbReference>
<organism evidence="1 2">
    <name type="scientific">Nitrosomonas eutropha</name>
    <dbReference type="NCBI Taxonomy" id="916"/>
    <lineage>
        <taxon>Bacteria</taxon>
        <taxon>Pseudomonadati</taxon>
        <taxon>Pseudomonadota</taxon>
        <taxon>Betaproteobacteria</taxon>
        <taxon>Nitrosomonadales</taxon>
        <taxon>Nitrosomonadaceae</taxon>
        <taxon>Nitrosomonas</taxon>
    </lineage>
</organism>
<evidence type="ECO:0000313" key="2">
    <source>
        <dbReference type="Proteomes" id="UP000183926"/>
    </source>
</evidence>
<accession>A0A1I7F753</accession>
<dbReference type="EMBL" id="FPBL01000001">
    <property type="protein sequence ID" value="SFU31949.1"/>
    <property type="molecule type" value="Genomic_DNA"/>
</dbReference>
<sequence length="48" mass="5484">MIKPGGYTTKTTSDLDLIIQLWLLRILIPLNGYANFYALTVSATIRWQ</sequence>
<dbReference type="AlphaFoldDB" id="A0A1I7F753"/>
<proteinExistence type="predicted"/>